<dbReference type="RefSeq" id="WP_103684346.1">
    <property type="nucleotide sequence ID" value="NZ_PQGG01000023.1"/>
</dbReference>
<organism evidence="2 3">
    <name type="scientific">Zhongshania marina</name>
    <dbReference type="NCBI Taxonomy" id="2304603"/>
    <lineage>
        <taxon>Bacteria</taxon>
        <taxon>Pseudomonadati</taxon>
        <taxon>Pseudomonadota</taxon>
        <taxon>Gammaproteobacteria</taxon>
        <taxon>Cellvibrionales</taxon>
        <taxon>Spongiibacteraceae</taxon>
        <taxon>Zhongshania</taxon>
    </lineage>
</organism>
<proteinExistence type="predicted"/>
<keyword evidence="2" id="KW-0378">Hydrolase</keyword>
<name>A0A2S4HFU5_9GAMM</name>
<dbReference type="GO" id="GO:0016787">
    <property type="term" value="F:hydrolase activity"/>
    <property type="evidence" value="ECO:0007669"/>
    <property type="project" value="UniProtKB-KW"/>
</dbReference>
<dbReference type="PANTHER" id="PTHR43194">
    <property type="entry name" value="HYDROLASE ALPHA/BETA FOLD FAMILY"/>
    <property type="match status" value="1"/>
</dbReference>
<dbReference type="InterPro" id="IPR000073">
    <property type="entry name" value="AB_hydrolase_1"/>
</dbReference>
<dbReference type="InterPro" id="IPR050228">
    <property type="entry name" value="Carboxylesterase_BioH"/>
</dbReference>
<dbReference type="InterPro" id="IPR029058">
    <property type="entry name" value="AB_hydrolase_fold"/>
</dbReference>
<feature type="domain" description="AB hydrolase-1" evidence="1">
    <location>
        <begin position="24"/>
        <end position="254"/>
    </location>
</feature>
<dbReference type="Pfam" id="PF00561">
    <property type="entry name" value="Abhydrolase_1"/>
    <property type="match status" value="1"/>
</dbReference>
<sequence length="274" mass="29939">MIKLPITNGMKLAIDFAGNSNDQAVIFFHGGGQTRHAWGEALEVLANEGYFAATVDLRGHGHSDWAEDGNYRLDAFADDIIKLCAMFERKPILVGASLGGLSSLLAIGGADTDIARALVLVDIVPKVNTVGTDHIKDFMSASPNGFASLEEAADAIAAYTPQRKRRKDLSGLSKNLRLHDNGRYYWHWDPQFLASSNQINPENTLNIATDNIRVPVLLVRGEKSDVVDDSGVADFLQRIPHAEYVQVSGAAHMIAGDSNQQFNQVVLEFLDKHK</sequence>
<dbReference type="PANTHER" id="PTHR43194:SF2">
    <property type="entry name" value="PEROXISOMAL MEMBRANE PROTEIN LPX1"/>
    <property type="match status" value="1"/>
</dbReference>
<reference evidence="2" key="1">
    <citation type="submission" date="2018-01" db="EMBL/GenBank/DDBJ databases">
        <authorList>
            <person name="Yu X.-D."/>
        </authorList>
    </citation>
    <scope>NUCLEOTIDE SEQUENCE</scope>
    <source>
        <strain evidence="2">ZX-21</strain>
    </source>
</reference>
<accession>A0A2S4HFU5</accession>
<dbReference type="SUPFAM" id="SSF53474">
    <property type="entry name" value="alpha/beta-Hydrolases"/>
    <property type="match status" value="1"/>
</dbReference>
<dbReference type="OrthoDB" id="5380819at2"/>
<dbReference type="Proteomes" id="UP000237222">
    <property type="component" value="Unassembled WGS sequence"/>
</dbReference>
<evidence type="ECO:0000313" key="2">
    <source>
        <dbReference type="EMBL" id="POP52830.1"/>
    </source>
</evidence>
<dbReference type="EMBL" id="PQGG01000023">
    <property type="protein sequence ID" value="POP52830.1"/>
    <property type="molecule type" value="Genomic_DNA"/>
</dbReference>
<dbReference type="PRINTS" id="PR00412">
    <property type="entry name" value="EPOXHYDRLASE"/>
</dbReference>
<protein>
    <submittedName>
        <fullName evidence="2">Alpha/beta hydrolase</fullName>
    </submittedName>
</protein>
<dbReference type="InterPro" id="IPR000639">
    <property type="entry name" value="Epox_hydrolase-like"/>
</dbReference>
<comment type="caution">
    <text evidence="2">The sequence shown here is derived from an EMBL/GenBank/DDBJ whole genome shotgun (WGS) entry which is preliminary data.</text>
</comment>
<dbReference type="AlphaFoldDB" id="A0A2S4HFU5"/>
<gene>
    <name evidence="2" type="ORF">C0068_09930</name>
</gene>
<evidence type="ECO:0000259" key="1">
    <source>
        <dbReference type="Pfam" id="PF00561"/>
    </source>
</evidence>
<evidence type="ECO:0000313" key="3">
    <source>
        <dbReference type="Proteomes" id="UP000237222"/>
    </source>
</evidence>
<dbReference type="Gene3D" id="3.40.50.1820">
    <property type="entry name" value="alpha/beta hydrolase"/>
    <property type="match status" value="1"/>
</dbReference>